<proteinExistence type="predicted"/>
<accession>A0A8X6YRT3</accession>
<dbReference type="OrthoDB" id="6435864at2759"/>
<sequence length="107" mass="12103">MNRHVNTQESLKSESVSTYSSDQPTVLPTLGHVSHTVAFIGEVVYLKMALLRSIFMDGLTPASRTQLGTVWKEQGLARARHEKTYDWSPYLVNTSGHCVFKFVSEDW</sequence>
<dbReference type="AlphaFoldDB" id="A0A8X6YRT3"/>
<reference evidence="2" key="1">
    <citation type="submission" date="2020-08" db="EMBL/GenBank/DDBJ databases">
        <title>Multicomponent nature underlies the extraordinary mechanical properties of spider dragline silk.</title>
        <authorList>
            <person name="Kono N."/>
            <person name="Nakamura H."/>
            <person name="Mori M."/>
            <person name="Yoshida Y."/>
            <person name="Ohtoshi R."/>
            <person name="Malay A.D."/>
            <person name="Moran D.A.P."/>
            <person name="Tomita M."/>
            <person name="Numata K."/>
            <person name="Arakawa K."/>
        </authorList>
    </citation>
    <scope>NUCLEOTIDE SEQUENCE</scope>
</reference>
<dbReference type="EMBL" id="BMAV01022028">
    <property type="protein sequence ID" value="GFY76584.1"/>
    <property type="molecule type" value="Genomic_DNA"/>
</dbReference>
<comment type="caution">
    <text evidence="2">The sequence shown here is derived from an EMBL/GenBank/DDBJ whole genome shotgun (WGS) entry which is preliminary data.</text>
</comment>
<dbReference type="Proteomes" id="UP000886998">
    <property type="component" value="Unassembled WGS sequence"/>
</dbReference>
<protein>
    <submittedName>
        <fullName evidence="2">Uncharacterized protein</fullName>
    </submittedName>
</protein>
<name>A0A8X6YRT3_9ARAC</name>
<evidence type="ECO:0000313" key="2">
    <source>
        <dbReference type="EMBL" id="GFY76584.1"/>
    </source>
</evidence>
<keyword evidence="3" id="KW-1185">Reference proteome</keyword>
<gene>
    <name evidence="2" type="ORF">TNIN_131781</name>
</gene>
<evidence type="ECO:0000313" key="3">
    <source>
        <dbReference type="Proteomes" id="UP000886998"/>
    </source>
</evidence>
<evidence type="ECO:0000256" key="1">
    <source>
        <dbReference type="SAM" id="MobiDB-lite"/>
    </source>
</evidence>
<organism evidence="2 3">
    <name type="scientific">Trichonephila inaurata madagascariensis</name>
    <dbReference type="NCBI Taxonomy" id="2747483"/>
    <lineage>
        <taxon>Eukaryota</taxon>
        <taxon>Metazoa</taxon>
        <taxon>Ecdysozoa</taxon>
        <taxon>Arthropoda</taxon>
        <taxon>Chelicerata</taxon>
        <taxon>Arachnida</taxon>
        <taxon>Araneae</taxon>
        <taxon>Araneomorphae</taxon>
        <taxon>Entelegynae</taxon>
        <taxon>Araneoidea</taxon>
        <taxon>Nephilidae</taxon>
        <taxon>Trichonephila</taxon>
        <taxon>Trichonephila inaurata</taxon>
    </lineage>
</organism>
<feature type="region of interest" description="Disordered" evidence="1">
    <location>
        <begin position="1"/>
        <end position="23"/>
    </location>
</feature>